<evidence type="ECO:0000256" key="2">
    <source>
        <dbReference type="ARBA" id="ARBA00006375"/>
    </source>
</evidence>
<dbReference type="EMBL" id="JABDHM010000008">
    <property type="protein sequence ID" value="KAF5225235.1"/>
    <property type="molecule type" value="Genomic_DNA"/>
</dbReference>
<feature type="repeat" description="Solcar" evidence="9">
    <location>
        <begin position="273"/>
        <end position="355"/>
    </location>
</feature>
<feature type="transmembrane region" description="Helical" evidence="11">
    <location>
        <begin position="26"/>
        <end position="46"/>
    </location>
</feature>
<evidence type="ECO:0000256" key="11">
    <source>
        <dbReference type="SAM" id="Phobius"/>
    </source>
</evidence>
<evidence type="ECO:0000313" key="13">
    <source>
        <dbReference type="Proteomes" id="UP000583944"/>
    </source>
</evidence>
<dbReference type="InterPro" id="IPR002067">
    <property type="entry name" value="MCP"/>
</dbReference>
<name>A0A7J6YF31_TRYCR</name>
<protein>
    <recommendedName>
        <fullName evidence="14">Mitochondrial carrier protein</fullName>
    </recommendedName>
</protein>
<dbReference type="GO" id="GO:0048250">
    <property type="term" value="P:iron import into the mitochondrion"/>
    <property type="evidence" value="ECO:0007669"/>
    <property type="project" value="TreeGrafter"/>
</dbReference>
<dbReference type="Pfam" id="PF00153">
    <property type="entry name" value="Mito_carr"/>
    <property type="match status" value="3"/>
</dbReference>
<evidence type="ECO:0000256" key="3">
    <source>
        <dbReference type="ARBA" id="ARBA00022448"/>
    </source>
</evidence>
<reference evidence="12 13" key="1">
    <citation type="journal article" date="2019" name="Genome Biol. Evol.">
        <title>Nanopore Sequencing Significantly Improves Genome Assembly of the Protozoan Parasite Trypanosoma cruzi.</title>
        <authorList>
            <person name="Diaz-Viraque F."/>
            <person name="Pita S."/>
            <person name="Greif G."/>
            <person name="de Souza R.C.M."/>
            <person name="Iraola G."/>
            <person name="Robello C."/>
        </authorList>
    </citation>
    <scope>NUCLEOTIDE SEQUENCE [LARGE SCALE GENOMIC DNA]</scope>
    <source>
        <strain evidence="12 13">Berenice</strain>
    </source>
</reference>
<keyword evidence="4 9" id="KW-0812">Transmembrane</keyword>
<evidence type="ECO:0000256" key="8">
    <source>
        <dbReference type="ARBA" id="ARBA00023136"/>
    </source>
</evidence>
<dbReference type="PANTHER" id="PTHR45758">
    <property type="entry name" value="MITOFERRIN-1-RELATED"/>
    <property type="match status" value="1"/>
</dbReference>
<dbReference type="PANTHER" id="PTHR45758:SF4">
    <property type="entry name" value="MITOFERRIN-1"/>
    <property type="match status" value="1"/>
</dbReference>
<dbReference type="GO" id="GO:0015093">
    <property type="term" value="F:ferrous iron transmembrane transporter activity"/>
    <property type="evidence" value="ECO:0007669"/>
    <property type="project" value="TreeGrafter"/>
</dbReference>
<dbReference type="VEuPathDB" id="TriTrypDB:BCY84_15280"/>
<dbReference type="Proteomes" id="UP000583944">
    <property type="component" value="Unassembled WGS sequence"/>
</dbReference>
<accession>A0A7J6YF31</accession>
<feature type="repeat" description="Solcar" evidence="9">
    <location>
        <begin position="180"/>
        <end position="262"/>
    </location>
</feature>
<dbReference type="InterPro" id="IPR023395">
    <property type="entry name" value="MCP_dom_sf"/>
</dbReference>
<proteinExistence type="inferred from homology"/>
<keyword evidence="8 9" id="KW-0472">Membrane</keyword>
<organism evidence="12 13">
    <name type="scientific">Trypanosoma cruzi</name>
    <dbReference type="NCBI Taxonomy" id="5693"/>
    <lineage>
        <taxon>Eukaryota</taxon>
        <taxon>Discoba</taxon>
        <taxon>Euglenozoa</taxon>
        <taxon>Kinetoplastea</taxon>
        <taxon>Metakinetoplastina</taxon>
        <taxon>Trypanosomatida</taxon>
        <taxon>Trypanosomatidae</taxon>
        <taxon>Trypanosoma</taxon>
        <taxon>Schizotrypanum</taxon>
    </lineage>
</organism>
<dbReference type="AlphaFoldDB" id="A0A7J6YF31"/>
<dbReference type="InterPro" id="IPR018108">
    <property type="entry name" value="MCP_transmembrane"/>
</dbReference>
<evidence type="ECO:0008006" key="14">
    <source>
        <dbReference type="Google" id="ProtNLM"/>
    </source>
</evidence>
<comment type="subcellular location">
    <subcellularLocation>
        <location evidence="1">Mitochondrion membrane</location>
        <topology evidence="1">Multi-pass membrane protein</topology>
    </subcellularLocation>
</comment>
<evidence type="ECO:0000313" key="12">
    <source>
        <dbReference type="EMBL" id="KAF5225235.1"/>
    </source>
</evidence>
<evidence type="ECO:0000256" key="6">
    <source>
        <dbReference type="ARBA" id="ARBA00022989"/>
    </source>
</evidence>
<dbReference type="PROSITE" id="PS50920">
    <property type="entry name" value="SOLCAR"/>
    <property type="match status" value="3"/>
</dbReference>
<keyword evidence="6 11" id="KW-1133">Transmembrane helix</keyword>
<gene>
    <name evidence="12" type="ORF">ECC02_001781</name>
</gene>
<evidence type="ECO:0000256" key="1">
    <source>
        <dbReference type="ARBA" id="ARBA00004225"/>
    </source>
</evidence>
<comment type="similarity">
    <text evidence="2 10">Belongs to the mitochondrial carrier (TC 2.A.29) family.</text>
</comment>
<evidence type="ECO:0000256" key="5">
    <source>
        <dbReference type="ARBA" id="ARBA00022737"/>
    </source>
</evidence>
<evidence type="ECO:0000256" key="9">
    <source>
        <dbReference type="PROSITE-ProRule" id="PRU00282"/>
    </source>
</evidence>
<evidence type="ECO:0000256" key="10">
    <source>
        <dbReference type="RuleBase" id="RU000488"/>
    </source>
</evidence>
<dbReference type="Gene3D" id="1.50.40.10">
    <property type="entry name" value="Mitochondrial carrier domain"/>
    <property type="match status" value="2"/>
</dbReference>
<keyword evidence="5" id="KW-0677">Repeat</keyword>
<dbReference type="PRINTS" id="PR00926">
    <property type="entry name" value="MITOCARRIER"/>
</dbReference>
<comment type="caution">
    <text evidence="12">The sequence shown here is derived from an EMBL/GenBank/DDBJ whole genome shotgun (WGS) entry which is preliminary data.</text>
</comment>
<keyword evidence="3 10" id="KW-0813">Transport</keyword>
<dbReference type="GO" id="GO:0031966">
    <property type="term" value="C:mitochondrial membrane"/>
    <property type="evidence" value="ECO:0007669"/>
    <property type="project" value="UniProtKB-SubCell"/>
</dbReference>
<evidence type="ECO:0000256" key="7">
    <source>
        <dbReference type="ARBA" id="ARBA00023128"/>
    </source>
</evidence>
<feature type="repeat" description="Solcar" evidence="9">
    <location>
        <begin position="91"/>
        <end position="173"/>
    </location>
</feature>
<sequence length="359" mass="39854">MEGSNSNETTTTTTKKYCELFTLEDFFFLFIYFFFDEFYFGFSFYAQVWKHSSQCVCVWFASVLCSGLNRMSSADITAMYGVREDVGVPFYISSSELIAGSVAGFVEHFAMFPFDTIKTRIQSGSSPNIASALRQVFRSEPLTHLYRGVFPILVSAVPSHGAYFASYESAKRVFGEDSNASILISSSCAAAAHDTIATPFDVVKQRMQMDNGGRFTSSLRCARYVFEENGLRVFFVSLPTTILMNVPHVATYWTVYEGFLAFLGGGRRDKENELAVEYVAAALLAGTMASVVSSPLDVAKTHLQLGNESRFLAVLRNIALNRGVRGFFAGVSARIIHTASSGALMMITYEMTKKAMERW</sequence>
<dbReference type="VEuPathDB" id="TriTrypDB:ECC02_001781"/>
<keyword evidence="7" id="KW-0496">Mitochondrion</keyword>
<evidence type="ECO:0000256" key="4">
    <source>
        <dbReference type="ARBA" id="ARBA00022692"/>
    </source>
</evidence>
<dbReference type="SUPFAM" id="SSF103506">
    <property type="entry name" value="Mitochondrial carrier"/>
    <property type="match status" value="1"/>
</dbReference>